<dbReference type="Proteomes" id="UP000014541">
    <property type="component" value="Unassembled WGS sequence"/>
</dbReference>
<dbReference type="AlphaFoldDB" id="S3K1S9"/>
<dbReference type="InterPro" id="IPR010699">
    <property type="entry name" value="DUF1275"/>
</dbReference>
<organism evidence="2 3">
    <name type="scientific">Treponema maltophilum ATCC 51939</name>
    <dbReference type="NCBI Taxonomy" id="1125699"/>
    <lineage>
        <taxon>Bacteria</taxon>
        <taxon>Pseudomonadati</taxon>
        <taxon>Spirochaetota</taxon>
        <taxon>Spirochaetia</taxon>
        <taxon>Spirochaetales</taxon>
        <taxon>Treponemataceae</taxon>
        <taxon>Treponema</taxon>
    </lineage>
</organism>
<evidence type="ECO:0000313" key="3">
    <source>
        <dbReference type="Proteomes" id="UP000014541"/>
    </source>
</evidence>
<protein>
    <recommendedName>
        <fullName evidence="4">DUF1275 domain-containing protein</fullName>
    </recommendedName>
</protein>
<dbReference type="Pfam" id="PF06912">
    <property type="entry name" value="DUF1275"/>
    <property type="match status" value="1"/>
</dbReference>
<feature type="transmembrane region" description="Helical" evidence="1">
    <location>
        <begin position="172"/>
        <end position="191"/>
    </location>
</feature>
<reference evidence="2 3" key="1">
    <citation type="submission" date="2013-04" db="EMBL/GenBank/DDBJ databases">
        <title>The Genome Sequence of Treponema maltophilum ATCC 51939.</title>
        <authorList>
            <consortium name="The Broad Institute Genomics Platform"/>
            <person name="Earl A."/>
            <person name="Ward D."/>
            <person name="Feldgarden M."/>
            <person name="Gevers D."/>
            <person name="Leonetti C."/>
            <person name="Blanton J.M."/>
            <person name="Dewhirst F.E."/>
            <person name="Izard J."/>
            <person name="Walker B."/>
            <person name="Young S."/>
            <person name="Zeng Q."/>
            <person name="Gargeya S."/>
            <person name="Fitzgerald M."/>
            <person name="Haas B."/>
            <person name="Abouelleil A."/>
            <person name="Allen A.W."/>
            <person name="Alvarado L."/>
            <person name="Arachchi H.M."/>
            <person name="Berlin A.M."/>
            <person name="Chapman S.B."/>
            <person name="Gainer-Dewar J."/>
            <person name="Goldberg J."/>
            <person name="Griggs A."/>
            <person name="Gujja S."/>
            <person name="Hansen M."/>
            <person name="Howarth C."/>
            <person name="Imamovic A."/>
            <person name="Ireland A."/>
            <person name="Larimer J."/>
            <person name="McCowan C."/>
            <person name="Murphy C."/>
            <person name="Pearson M."/>
            <person name="Poon T.W."/>
            <person name="Priest M."/>
            <person name="Roberts A."/>
            <person name="Saif S."/>
            <person name="Shea T."/>
            <person name="Sisk P."/>
            <person name="Sykes S."/>
            <person name="Wortman J."/>
            <person name="Nusbaum C."/>
            <person name="Birren B."/>
        </authorList>
    </citation>
    <scope>NUCLEOTIDE SEQUENCE [LARGE SCALE GENOMIC DNA]</scope>
    <source>
        <strain evidence="2 3">ATCC 51939</strain>
    </source>
</reference>
<dbReference type="EMBL" id="ATFF01000006">
    <property type="protein sequence ID" value="EPF30871.1"/>
    <property type="molecule type" value="Genomic_DNA"/>
</dbReference>
<feature type="transmembrane region" description="Helical" evidence="1">
    <location>
        <begin position="88"/>
        <end position="106"/>
    </location>
</feature>
<evidence type="ECO:0000256" key="1">
    <source>
        <dbReference type="SAM" id="Phobius"/>
    </source>
</evidence>
<gene>
    <name evidence="2" type="ORF">HMPREF9194_01196</name>
</gene>
<dbReference type="PANTHER" id="PTHR37314">
    <property type="entry name" value="SLR0142 PROTEIN"/>
    <property type="match status" value="1"/>
</dbReference>
<keyword evidence="1" id="KW-0812">Transmembrane</keyword>
<evidence type="ECO:0008006" key="4">
    <source>
        <dbReference type="Google" id="ProtNLM"/>
    </source>
</evidence>
<dbReference type="STRING" id="1125699.HMPREF9194_01196"/>
<dbReference type="PATRIC" id="fig|1125699.3.peg.1217"/>
<proteinExistence type="predicted"/>
<dbReference type="RefSeq" id="WP_016525482.1">
    <property type="nucleotide sequence ID" value="NZ_KE332518.1"/>
</dbReference>
<dbReference type="PANTHER" id="PTHR37314:SF4">
    <property type="entry name" value="UPF0700 TRANSMEMBRANE PROTEIN YOAK"/>
    <property type="match status" value="1"/>
</dbReference>
<dbReference type="eggNOG" id="COG3619">
    <property type="taxonomic scope" value="Bacteria"/>
</dbReference>
<sequence>MKTNSVFILIWIAALTFVSGLLNGTGVLAYASALSHHTGNLTRAAVELSRLNIHSALHILTLPASFFTGAFISGLLFHEKNFEFSKRYGILLMSFSLVFMYLGVFNTAAMPSTLFICLVLGIQNGMFIFYKGILIRTAHFTGYLTDAALCLGSVFRGKAEGDKKKSDLKKSLFYLLSILCFTAGGMCSVFINVPGVFFTAAVLYFICGLCYFILRKLRQRN</sequence>
<evidence type="ECO:0000313" key="2">
    <source>
        <dbReference type="EMBL" id="EPF30871.1"/>
    </source>
</evidence>
<feature type="transmembrane region" description="Helical" evidence="1">
    <location>
        <begin position="112"/>
        <end position="130"/>
    </location>
</feature>
<dbReference type="HOGENOM" id="CLU_073333_1_1_12"/>
<dbReference type="OrthoDB" id="4568693at2"/>
<keyword evidence="3" id="KW-1185">Reference proteome</keyword>
<feature type="transmembrane region" description="Helical" evidence="1">
    <location>
        <begin position="197"/>
        <end position="214"/>
    </location>
</feature>
<comment type="caution">
    <text evidence="2">The sequence shown here is derived from an EMBL/GenBank/DDBJ whole genome shotgun (WGS) entry which is preliminary data.</text>
</comment>
<keyword evidence="1" id="KW-0472">Membrane</keyword>
<accession>S3K1S9</accession>
<name>S3K1S9_TREMA</name>
<keyword evidence="1" id="KW-1133">Transmembrane helix</keyword>
<feature type="transmembrane region" description="Helical" evidence="1">
    <location>
        <begin position="53"/>
        <end position="76"/>
    </location>
</feature>